<feature type="transmembrane region" description="Helical" evidence="7">
    <location>
        <begin position="129"/>
        <end position="147"/>
    </location>
</feature>
<dbReference type="GO" id="GO:0015297">
    <property type="term" value="F:antiporter activity"/>
    <property type="evidence" value="ECO:0007669"/>
    <property type="project" value="InterPro"/>
</dbReference>
<comment type="subcellular location">
    <subcellularLocation>
        <location evidence="1">Membrane</location>
        <topology evidence="1">Multi-pass membrane protein</topology>
    </subcellularLocation>
</comment>
<sequence length="558" mass="61349">MSWKENPLIQSPKSVTMGTRRNSTSSLNANTQLLSEESTYYGSVRSSRGRRSRFQRGLGVIEDENDDQISYDASIDTELNDEDEPKVTVEAEMKAIVASSIPLSLTFFFEYLLAVNSLFLIGRLGSDELAAASLAVMTFNVTGMAVFEGMSTCLDTFCSQAFGAGKYNRVGMYFQRCTAMITCISIPIFALWYWSAFFLNYIIPETHLLVMTQQYLRILVVGAPGLILFETGKRYLQSQKIFHASTYVLFFCLPFNIVLNYTLIGWLGFVGAPIAITITYWTMALLLLLYVVLIDGRECWPGFSLSKAFKKWGPMLNLAVPGLVMIESEYLSFEILTVFAAHLGTESLAAQAIVSNIGSLTYQLPFAVGCAISTRVAIYIGSGSIHSSKVAVRISFLVAAIVGTATCLIIIIFRRQFSLLFSSDEDVLAIAIKTMPIIAVNQLADTVNIIAAGILRSQGRQKVASYFNLACYYIVALPLAYLLAFKLGLGLSGLWLGLGAGISLLALSESVMVVRSNWPQIMREAREREDEPEEVIIDDESTIASDGSAASSLYEEGI</sequence>
<dbReference type="VEuPathDB" id="FungiDB:BON22_4516"/>
<keyword evidence="5 7" id="KW-0472">Membrane</keyword>
<feature type="transmembrane region" description="Helical" evidence="7">
    <location>
        <begin position="315"/>
        <end position="340"/>
    </location>
</feature>
<feature type="region of interest" description="Disordered" evidence="6">
    <location>
        <begin position="1"/>
        <end position="26"/>
    </location>
</feature>
<reference evidence="8" key="1">
    <citation type="journal article" date="2014" name="Genome Announc.">
        <title>Genome sequence of the yeast Cyberlindnera fabianii (Hansenula fabianii).</title>
        <authorList>
            <person name="Freel K.C."/>
            <person name="Sarilar V."/>
            <person name="Neuveglise C."/>
            <person name="Devillers H."/>
            <person name="Friedrich A."/>
            <person name="Schacherer J."/>
        </authorList>
    </citation>
    <scope>NUCLEOTIDE SEQUENCE</scope>
    <source>
        <strain evidence="8">YJS4271</strain>
    </source>
</reference>
<feature type="transmembrane region" description="Helical" evidence="7">
    <location>
        <begin position="467"/>
        <end position="488"/>
    </location>
</feature>
<evidence type="ECO:0000256" key="5">
    <source>
        <dbReference type="ARBA" id="ARBA00023136"/>
    </source>
</evidence>
<feature type="transmembrane region" description="Helical" evidence="7">
    <location>
        <begin position="360"/>
        <end position="378"/>
    </location>
</feature>
<keyword evidence="4 7" id="KW-1133">Transmembrane helix</keyword>
<dbReference type="NCBIfam" id="TIGR00797">
    <property type="entry name" value="matE"/>
    <property type="match status" value="1"/>
</dbReference>
<dbReference type="CDD" id="cd13132">
    <property type="entry name" value="MATE_eukaryotic"/>
    <property type="match status" value="1"/>
</dbReference>
<feature type="transmembrane region" description="Helical" evidence="7">
    <location>
        <begin position="103"/>
        <end position="123"/>
    </location>
</feature>
<feature type="transmembrane region" description="Helical" evidence="7">
    <location>
        <begin position="215"/>
        <end position="232"/>
    </location>
</feature>
<dbReference type="PhylomeDB" id="A0A061ANZ8"/>
<dbReference type="InterPro" id="IPR002528">
    <property type="entry name" value="MATE_fam"/>
</dbReference>
<evidence type="ECO:0000313" key="8">
    <source>
        <dbReference type="EMBL" id="CDR39337.1"/>
    </source>
</evidence>
<evidence type="ECO:0000256" key="2">
    <source>
        <dbReference type="ARBA" id="ARBA00010199"/>
    </source>
</evidence>
<comment type="similarity">
    <text evidence="2">Belongs to the multi antimicrobial extrusion (MATE) (TC 2.A.66.1) family.</text>
</comment>
<organism evidence="8">
    <name type="scientific">Cyberlindnera fabianii</name>
    <name type="common">Yeast</name>
    <name type="synonym">Hansenula fabianii</name>
    <dbReference type="NCBI Taxonomy" id="36022"/>
    <lineage>
        <taxon>Eukaryota</taxon>
        <taxon>Fungi</taxon>
        <taxon>Dikarya</taxon>
        <taxon>Ascomycota</taxon>
        <taxon>Saccharomycotina</taxon>
        <taxon>Saccharomycetes</taxon>
        <taxon>Phaffomycetales</taxon>
        <taxon>Phaffomycetaceae</taxon>
        <taxon>Cyberlindnera</taxon>
    </lineage>
</organism>
<feature type="transmembrane region" description="Helical" evidence="7">
    <location>
        <begin position="390"/>
        <end position="414"/>
    </location>
</feature>
<feature type="transmembrane region" description="Helical" evidence="7">
    <location>
        <begin position="179"/>
        <end position="203"/>
    </location>
</feature>
<dbReference type="InterPro" id="IPR045069">
    <property type="entry name" value="MATE_euk"/>
</dbReference>
<feature type="transmembrane region" description="Helical" evidence="7">
    <location>
        <begin position="244"/>
        <end position="264"/>
    </location>
</feature>
<evidence type="ECO:0000256" key="4">
    <source>
        <dbReference type="ARBA" id="ARBA00022989"/>
    </source>
</evidence>
<dbReference type="AlphaFoldDB" id="A0A061ANZ8"/>
<feature type="compositionally biased region" description="Polar residues" evidence="6">
    <location>
        <begin position="8"/>
        <end position="26"/>
    </location>
</feature>
<dbReference type="GO" id="GO:1990961">
    <property type="term" value="P:xenobiotic detoxification by transmembrane export across the plasma membrane"/>
    <property type="evidence" value="ECO:0007669"/>
    <property type="project" value="InterPro"/>
</dbReference>
<keyword evidence="3 7" id="KW-0812">Transmembrane</keyword>
<feature type="transmembrane region" description="Helical" evidence="7">
    <location>
        <begin position="494"/>
        <end position="514"/>
    </location>
</feature>
<dbReference type="Pfam" id="PF01554">
    <property type="entry name" value="MatE"/>
    <property type="match status" value="2"/>
</dbReference>
<proteinExistence type="inferred from homology"/>
<feature type="transmembrane region" description="Helical" evidence="7">
    <location>
        <begin position="434"/>
        <end position="455"/>
    </location>
</feature>
<evidence type="ECO:0000256" key="7">
    <source>
        <dbReference type="SAM" id="Phobius"/>
    </source>
</evidence>
<dbReference type="GO" id="GO:0016020">
    <property type="term" value="C:membrane"/>
    <property type="evidence" value="ECO:0007669"/>
    <property type="project" value="UniProtKB-SubCell"/>
</dbReference>
<dbReference type="GO" id="GO:0042910">
    <property type="term" value="F:xenobiotic transmembrane transporter activity"/>
    <property type="evidence" value="ECO:0007669"/>
    <property type="project" value="InterPro"/>
</dbReference>
<protein>
    <submittedName>
        <fullName evidence="8">CYFA0S03e02278g1_1</fullName>
    </submittedName>
</protein>
<feature type="transmembrane region" description="Helical" evidence="7">
    <location>
        <begin position="270"/>
        <end position="294"/>
    </location>
</feature>
<evidence type="ECO:0000256" key="6">
    <source>
        <dbReference type="SAM" id="MobiDB-lite"/>
    </source>
</evidence>
<evidence type="ECO:0000256" key="1">
    <source>
        <dbReference type="ARBA" id="ARBA00004141"/>
    </source>
</evidence>
<evidence type="ECO:0000256" key="3">
    <source>
        <dbReference type="ARBA" id="ARBA00022692"/>
    </source>
</evidence>
<name>A0A061ANZ8_CYBFA</name>
<dbReference type="PANTHER" id="PTHR11206">
    <property type="entry name" value="MULTIDRUG RESISTANCE PROTEIN"/>
    <property type="match status" value="1"/>
</dbReference>
<accession>A0A061ANZ8</accession>
<dbReference type="OrthoDB" id="2126698at2759"/>
<dbReference type="EMBL" id="LK052888">
    <property type="protein sequence ID" value="CDR39337.1"/>
    <property type="molecule type" value="Genomic_DNA"/>
</dbReference>
<gene>
    <name evidence="8" type="ORF">CYFA0S_03e02278g</name>
</gene>